<keyword evidence="2" id="KW-1185">Reference proteome</keyword>
<comment type="caution">
    <text evidence="1">The sequence shown here is derived from an EMBL/GenBank/DDBJ whole genome shotgun (WGS) entry which is preliminary data.</text>
</comment>
<dbReference type="EMBL" id="BOVK01000012">
    <property type="protein sequence ID" value="GIQ68065.1"/>
    <property type="molecule type" value="Genomic_DNA"/>
</dbReference>
<dbReference type="Proteomes" id="UP000677918">
    <property type="component" value="Unassembled WGS sequence"/>
</dbReference>
<dbReference type="Gene3D" id="3.60.10.10">
    <property type="entry name" value="Endonuclease/exonuclease/phosphatase"/>
    <property type="match status" value="1"/>
</dbReference>
<protein>
    <recommendedName>
        <fullName evidence="3">Endonuclease/exonuclease/phosphatase domain-containing protein</fullName>
    </recommendedName>
</protein>
<sequence length="395" mass="44882">MEAVKVLVWNVEKFTEAKFQAKVIITGNWSKKRLRLPIDELLAYMEMVFTGNGNASHTPEVIAILEALAPDNQDLGELLDRNSGGARGLVAMLNYIKQWTNNNNWRLVPPLKCNTQKPANTPWAQSEVVGVFYDTSRVTFNGPNAWINNQSQQPGAGAAAQYDAGVNSIWNDAAITNSTTLAGQVRFYETNGNEILFPNDQNRRPFLVDFTEQYGNNRKIRMAFMHTSPGFHLGGTRSMGKIAELTPTGGTDPTISIAAGDFNVNDYHTNSANKAYRPLSNRRFRKMLKKNEDYSTHYYRKRDAKPDTWDTYQQHMLIDNFLVWHRTKTAANQATYEKASVDAALGFPNPYVSTMNIPIANYPNYTNPVEAFRWWENFWHIRKASDHTPIFLDIQ</sequence>
<gene>
    <name evidence="1" type="ORF">XYCOK13_08890</name>
</gene>
<dbReference type="SUPFAM" id="SSF56219">
    <property type="entry name" value="DNase I-like"/>
    <property type="match status" value="1"/>
</dbReference>
<dbReference type="AlphaFoldDB" id="A0A8J4H1X7"/>
<reference evidence="1" key="1">
    <citation type="submission" date="2021-04" db="EMBL/GenBank/DDBJ databases">
        <title>Draft genome sequence of Xylanibacillus composti strain K13.</title>
        <authorList>
            <person name="Uke A."/>
            <person name="Chhe C."/>
            <person name="Baramee S."/>
            <person name="Kosugi A."/>
        </authorList>
    </citation>
    <scope>NUCLEOTIDE SEQUENCE</scope>
    <source>
        <strain evidence="1">K13</strain>
    </source>
</reference>
<evidence type="ECO:0000313" key="1">
    <source>
        <dbReference type="EMBL" id="GIQ68065.1"/>
    </source>
</evidence>
<dbReference type="InterPro" id="IPR036691">
    <property type="entry name" value="Endo/exonu/phosph_ase_sf"/>
</dbReference>
<proteinExistence type="predicted"/>
<evidence type="ECO:0000313" key="2">
    <source>
        <dbReference type="Proteomes" id="UP000677918"/>
    </source>
</evidence>
<evidence type="ECO:0008006" key="3">
    <source>
        <dbReference type="Google" id="ProtNLM"/>
    </source>
</evidence>
<name>A0A8J4H1X7_9BACL</name>
<organism evidence="1 2">
    <name type="scientific">Xylanibacillus composti</name>
    <dbReference type="NCBI Taxonomy" id="1572762"/>
    <lineage>
        <taxon>Bacteria</taxon>
        <taxon>Bacillati</taxon>
        <taxon>Bacillota</taxon>
        <taxon>Bacilli</taxon>
        <taxon>Bacillales</taxon>
        <taxon>Paenibacillaceae</taxon>
        <taxon>Xylanibacillus</taxon>
    </lineage>
</organism>
<accession>A0A8J4H1X7</accession>